<organism evidence="1 2">
    <name type="scientific">Vibrio rotiferianus</name>
    <dbReference type="NCBI Taxonomy" id="190895"/>
    <lineage>
        <taxon>Bacteria</taxon>
        <taxon>Pseudomonadati</taxon>
        <taxon>Pseudomonadota</taxon>
        <taxon>Gammaproteobacteria</taxon>
        <taxon>Vibrionales</taxon>
        <taxon>Vibrionaceae</taxon>
        <taxon>Vibrio</taxon>
    </lineage>
</organism>
<evidence type="ECO:0000313" key="2">
    <source>
        <dbReference type="Proteomes" id="UP000315115"/>
    </source>
</evidence>
<keyword evidence="1" id="KW-0614">Plasmid</keyword>
<proteinExistence type="predicted"/>
<gene>
    <name evidence="1" type="ORF">VroAM7_50490</name>
</gene>
<dbReference type="EMBL" id="AP019800">
    <property type="protein sequence ID" value="BBL92396.1"/>
    <property type="molecule type" value="Genomic_DNA"/>
</dbReference>
<dbReference type="Proteomes" id="UP000315115">
    <property type="component" value="Plasmid pAM7"/>
</dbReference>
<dbReference type="AlphaFoldDB" id="A0A510IIZ3"/>
<evidence type="ECO:0000313" key="1">
    <source>
        <dbReference type="EMBL" id="BBL92396.1"/>
    </source>
</evidence>
<name>A0A510IIZ3_9VIBR</name>
<sequence>MSVNAKILFIFHTLVQVFTINGTDRHGMRYDPSVHFDQETIAGKDVLYELSAIN</sequence>
<protein>
    <submittedName>
        <fullName evidence="1">Uncharacterized protein</fullName>
    </submittedName>
</protein>
<geneLocation type="plasmid" evidence="2">
    <name>pam7 dna</name>
</geneLocation>
<reference evidence="2" key="1">
    <citation type="submission" date="2019-07" db="EMBL/GenBank/DDBJ databases">
        <title>Complete Genome Sequences of Vibrion rotiferianus strain AM7.</title>
        <authorList>
            <person name="Miyazaki K."/>
            <person name="Wiseschart A."/>
            <person name="Pootanakit K."/>
            <person name="Ishimori K."/>
            <person name="Kitahara K."/>
        </authorList>
    </citation>
    <scope>NUCLEOTIDE SEQUENCE [LARGE SCALE GENOMIC DNA]</scope>
    <source>
        <strain evidence="2">AM7</strain>
        <plasmid evidence="2">pam7 dna</plasmid>
    </source>
</reference>
<accession>A0A510IIZ3</accession>